<keyword evidence="1" id="KW-0547">Nucleotide-binding</keyword>
<dbReference type="PANTHER" id="PTHR43384">
    <property type="entry name" value="SEPTUM SITE-DETERMINING PROTEIN MIND HOMOLOG, CHLOROPLASTIC-RELATED"/>
    <property type="match status" value="1"/>
</dbReference>
<sequence>MTALETNLAGSKFMTPVSAVPAARPDFIGFVRDAETAHILRAALGPAFPAGLALHQLDFRQSIEWLGGIATPRTILIDISGEDQPLTAMVQLEAVVDPGTRVLVIGENRSVSFYRSLTRNLGVKEYLPKPLDAAMVQREFLPWATGAEPEAEPARGGAVVALCGAGGGVGVTTIAANLAWLIGGETRRHTILLDADLHRGSAALFANVPPSTGLRHALEAPDRIDPLLIERAAHPATERLHVLAAEEPLTEQWTHRIGGGRALAAALRQRYNFVLADIPAHPLGFAGEILALAQQRVLIIEASAQSVRLAQSWMALPAGAMQTSRPVLILNKYQKRRGLTAAQIEAELGVAVAVTVPDMGPNAARAADLGESLIATKGKFRDAILQLARIIGAAPGGAA</sequence>
<comment type="caution">
    <text evidence="3">The sequence shown here is derived from an EMBL/GenBank/DDBJ whole genome shotgun (WGS) entry which is preliminary data.</text>
</comment>
<dbReference type="Gene3D" id="3.40.50.300">
    <property type="entry name" value="P-loop containing nucleotide triphosphate hydrolases"/>
    <property type="match status" value="1"/>
</dbReference>
<keyword evidence="2" id="KW-0067">ATP-binding</keyword>
<protein>
    <submittedName>
        <fullName evidence="3">Pilus assembly protein CpaE</fullName>
    </submittedName>
</protein>
<dbReference type="GO" id="GO:0005829">
    <property type="term" value="C:cytosol"/>
    <property type="evidence" value="ECO:0007669"/>
    <property type="project" value="TreeGrafter"/>
</dbReference>
<evidence type="ECO:0000313" key="4">
    <source>
        <dbReference type="Proteomes" id="UP000186308"/>
    </source>
</evidence>
<dbReference type="GO" id="GO:0005524">
    <property type="term" value="F:ATP binding"/>
    <property type="evidence" value="ECO:0007669"/>
    <property type="project" value="UniProtKB-KW"/>
</dbReference>
<dbReference type="SUPFAM" id="SSF52540">
    <property type="entry name" value="P-loop containing nucleoside triphosphate hydrolases"/>
    <property type="match status" value="1"/>
</dbReference>
<name>A0A8G2CN90_ACIRU</name>
<gene>
    <name evidence="3" type="ORF">SAMN05421828_12819</name>
</gene>
<dbReference type="GO" id="GO:0016887">
    <property type="term" value="F:ATP hydrolysis activity"/>
    <property type="evidence" value="ECO:0007669"/>
    <property type="project" value="TreeGrafter"/>
</dbReference>
<evidence type="ECO:0000256" key="2">
    <source>
        <dbReference type="ARBA" id="ARBA00022840"/>
    </source>
</evidence>
<proteinExistence type="predicted"/>
<evidence type="ECO:0000313" key="3">
    <source>
        <dbReference type="EMBL" id="SIR39200.1"/>
    </source>
</evidence>
<accession>A0A8G2CN90</accession>
<dbReference type="InterPro" id="IPR050625">
    <property type="entry name" value="ParA/MinD_ATPase"/>
</dbReference>
<evidence type="ECO:0000256" key="1">
    <source>
        <dbReference type="ARBA" id="ARBA00022741"/>
    </source>
</evidence>
<dbReference type="AlphaFoldDB" id="A0A8G2CN90"/>
<organism evidence="3 4">
    <name type="scientific">Acidiphilium rubrum</name>
    <dbReference type="NCBI Taxonomy" id="526"/>
    <lineage>
        <taxon>Bacteria</taxon>
        <taxon>Pseudomonadati</taxon>
        <taxon>Pseudomonadota</taxon>
        <taxon>Alphaproteobacteria</taxon>
        <taxon>Acetobacterales</taxon>
        <taxon>Acidocellaceae</taxon>
        <taxon>Acidiphilium</taxon>
    </lineage>
</organism>
<dbReference type="Gene3D" id="3.40.50.2300">
    <property type="match status" value="1"/>
</dbReference>
<dbReference type="GO" id="GO:0051782">
    <property type="term" value="P:negative regulation of cell division"/>
    <property type="evidence" value="ECO:0007669"/>
    <property type="project" value="TreeGrafter"/>
</dbReference>
<dbReference type="Proteomes" id="UP000186308">
    <property type="component" value="Unassembled WGS sequence"/>
</dbReference>
<keyword evidence="4" id="KW-1185">Reference proteome</keyword>
<dbReference type="GO" id="GO:0009898">
    <property type="term" value="C:cytoplasmic side of plasma membrane"/>
    <property type="evidence" value="ECO:0007669"/>
    <property type="project" value="TreeGrafter"/>
</dbReference>
<dbReference type="InterPro" id="IPR027417">
    <property type="entry name" value="P-loop_NTPase"/>
</dbReference>
<dbReference type="RefSeq" id="WP_245594226.1">
    <property type="nucleotide sequence ID" value="NZ_FTNE01000028.1"/>
</dbReference>
<reference evidence="3 4" key="1">
    <citation type="submission" date="2017-01" db="EMBL/GenBank/DDBJ databases">
        <authorList>
            <person name="Varghese N."/>
            <person name="Submissions S."/>
        </authorList>
    </citation>
    <scope>NUCLEOTIDE SEQUENCE [LARGE SCALE GENOMIC DNA]</scope>
    <source>
        <strain evidence="3 4">ATCC 35905</strain>
    </source>
</reference>
<dbReference type="PANTHER" id="PTHR43384:SF6">
    <property type="entry name" value="SEPTUM SITE-DETERMINING PROTEIN MIND HOMOLOG, CHLOROPLASTIC"/>
    <property type="match status" value="1"/>
</dbReference>
<dbReference type="EMBL" id="FTNE01000028">
    <property type="protein sequence ID" value="SIR39200.1"/>
    <property type="molecule type" value="Genomic_DNA"/>
</dbReference>